<dbReference type="EMBL" id="QHCS01000002">
    <property type="protein sequence ID" value="RHX85942.1"/>
    <property type="molecule type" value="Genomic_DNA"/>
</dbReference>
<reference evidence="2" key="1">
    <citation type="submission" date="2018-05" db="EMBL/GenBank/DDBJ databases">
        <title>Leptospira yasudae sp. nov. and Leptospira stimsonii sp. nov., two pathogenic species of the genus Leptospira isolated from environmental sources.</title>
        <authorList>
            <person name="Casanovas-Massana A."/>
            <person name="Hamond C."/>
            <person name="Santos L.A."/>
            <person name="Hacker K.P."/>
            <person name="Balassiano I."/>
            <person name="Medeiros M.A."/>
            <person name="Reis M.G."/>
            <person name="Ko A.I."/>
            <person name="Wunder E.A."/>
        </authorList>
    </citation>
    <scope>NUCLEOTIDE SEQUENCE [LARGE SCALE GENOMIC DNA]</scope>
    <source>
        <strain evidence="2">AMB6-RJ</strain>
    </source>
</reference>
<accession>A0A8B3CPK4</accession>
<evidence type="ECO:0000313" key="1">
    <source>
        <dbReference type="EMBL" id="RHX85942.1"/>
    </source>
</evidence>
<comment type="caution">
    <text evidence="1">The sequence shown here is derived from an EMBL/GenBank/DDBJ whole genome shotgun (WGS) entry which is preliminary data.</text>
</comment>
<sequence>MFGFRVFFLDFRNQNFQTHRGRDRKNLFLLPEHRQYFPRLPKKESYETLHFYQNETFIDKLKLIFPSNIDSIVFISGNGLG</sequence>
<name>A0A8B3CPK4_9LEPT</name>
<gene>
    <name evidence="1" type="ORF">DLM78_08605</name>
</gene>
<dbReference type="Proteomes" id="UP000266669">
    <property type="component" value="Unassembled WGS sequence"/>
</dbReference>
<proteinExistence type="predicted"/>
<dbReference type="AlphaFoldDB" id="A0A8B3CPK4"/>
<organism evidence="1 2">
    <name type="scientific">Leptospira stimsonii</name>
    <dbReference type="NCBI Taxonomy" id="2202203"/>
    <lineage>
        <taxon>Bacteria</taxon>
        <taxon>Pseudomonadati</taxon>
        <taxon>Spirochaetota</taxon>
        <taxon>Spirochaetia</taxon>
        <taxon>Leptospirales</taxon>
        <taxon>Leptospiraceae</taxon>
        <taxon>Leptospira</taxon>
    </lineage>
</organism>
<protein>
    <submittedName>
        <fullName evidence="1">Uncharacterized protein</fullName>
    </submittedName>
</protein>
<evidence type="ECO:0000313" key="2">
    <source>
        <dbReference type="Proteomes" id="UP000266669"/>
    </source>
</evidence>